<accession>A0A5C8P2L6</accession>
<evidence type="ECO:0000313" key="1">
    <source>
        <dbReference type="EMBL" id="TXL67403.1"/>
    </source>
</evidence>
<dbReference type="RefSeq" id="WP_147703741.1">
    <property type="nucleotide sequence ID" value="NZ_VDUY01000002.1"/>
</dbReference>
<comment type="caution">
    <text evidence="1">The sequence shown here is derived from an EMBL/GenBank/DDBJ whole genome shotgun (WGS) entry which is preliminary data.</text>
</comment>
<dbReference type="EMBL" id="VDUY01000002">
    <property type="protein sequence ID" value="TXL67403.1"/>
    <property type="molecule type" value="Genomic_DNA"/>
</dbReference>
<sequence>MHMPIDGDSRASEELSALMESLLADPDIEETVTLGFVRDRLRRSLVHRGLKPDRSQFGTEQSLYAEIEALVEEFGEEAPAGDFTAVKASEELSAVIEAALDEREADLSLTLGEVRDAMADGLTARLVGEGVIEDDQDGSLLAEVDMLIERYGQDALAEELMRFE</sequence>
<dbReference type="OrthoDB" id="8560726at2"/>
<dbReference type="Proteomes" id="UP000321548">
    <property type="component" value="Unassembled WGS sequence"/>
</dbReference>
<dbReference type="AlphaFoldDB" id="A0A5C8P2L6"/>
<name>A0A5C8P2L6_9BURK</name>
<evidence type="ECO:0000313" key="2">
    <source>
        <dbReference type="Proteomes" id="UP000321548"/>
    </source>
</evidence>
<proteinExistence type="predicted"/>
<organism evidence="1 2">
    <name type="scientific">Zeimonas arvi</name>
    <dbReference type="NCBI Taxonomy" id="2498847"/>
    <lineage>
        <taxon>Bacteria</taxon>
        <taxon>Pseudomonadati</taxon>
        <taxon>Pseudomonadota</taxon>
        <taxon>Betaproteobacteria</taxon>
        <taxon>Burkholderiales</taxon>
        <taxon>Burkholderiaceae</taxon>
        <taxon>Zeimonas</taxon>
    </lineage>
</organism>
<reference evidence="1 2" key="1">
    <citation type="submission" date="2019-06" db="EMBL/GenBank/DDBJ databases">
        <title>Quisquiliibacterium sp. nov., isolated from a maize field.</title>
        <authorList>
            <person name="Lin S.-Y."/>
            <person name="Tsai C.-F."/>
            <person name="Young C.-C."/>
        </authorList>
    </citation>
    <scope>NUCLEOTIDE SEQUENCE [LARGE SCALE GENOMIC DNA]</scope>
    <source>
        <strain evidence="1 2">CC-CFT501</strain>
    </source>
</reference>
<protein>
    <submittedName>
        <fullName evidence="1">Uncharacterized protein</fullName>
    </submittedName>
</protein>
<keyword evidence="2" id="KW-1185">Reference proteome</keyword>
<gene>
    <name evidence="1" type="ORF">FHP08_07335</name>
</gene>